<evidence type="ECO:0000313" key="3">
    <source>
        <dbReference type="Proteomes" id="UP001195483"/>
    </source>
</evidence>
<accession>A0AAE0W4P1</accession>
<dbReference type="AlphaFoldDB" id="A0AAE0W4P1"/>
<reference evidence="2" key="1">
    <citation type="journal article" date="2021" name="Genome Biol. Evol.">
        <title>A High-Quality Reference Genome for a Parasitic Bivalve with Doubly Uniparental Inheritance (Bivalvia: Unionida).</title>
        <authorList>
            <person name="Smith C.H."/>
        </authorList>
    </citation>
    <scope>NUCLEOTIDE SEQUENCE</scope>
    <source>
        <strain evidence="2">CHS0354</strain>
    </source>
</reference>
<name>A0AAE0W4P1_9BIVA</name>
<proteinExistence type="predicted"/>
<organism evidence="2 3">
    <name type="scientific">Potamilus streckersoni</name>
    <dbReference type="NCBI Taxonomy" id="2493646"/>
    <lineage>
        <taxon>Eukaryota</taxon>
        <taxon>Metazoa</taxon>
        <taxon>Spiralia</taxon>
        <taxon>Lophotrochozoa</taxon>
        <taxon>Mollusca</taxon>
        <taxon>Bivalvia</taxon>
        <taxon>Autobranchia</taxon>
        <taxon>Heteroconchia</taxon>
        <taxon>Palaeoheterodonta</taxon>
        <taxon>Unionida</taxon>
        <taxon>Unionoidea</taxon>
        <taxon>Unionidae</taxon>
        <taxon>Ambleminae</taxon>
        <taxon>Lampsilini</taxon>
        <taxon>Potamilus</taxon>
    </lineage>
</organism>
<reference evidence="2" key="2">
    <citation type="journal article" date="2021" name="Genome Biol. Evol.">
        <title>Developing a high-quality reference genome for a parasitic bivalve with doubly uniparental inheritance (Bivalvia: Unionida).</title>
        <authorList>
            <person name="Smith C.H."/>
        </authorList>
    </citation>
    <scope>NUCLEOTIDE SEQUENCE</scope>
    <source>
        <strain evidence="2">CHS0354</strain>
        <tissue evidence="2">Mantle</tissue>
    </source>
</reference>
<protein>
    <submittedName>
        <fullName evidence="2">Uncharacterized protein</fullName>
    </submittedName>
</protein>
<keyword evidence="3" id="KW-1185">Reference proteome</keyword>
<dbReference type="Proteomes" id="UP001195483">
    <property type="component" value="Unassembled WGS sequence"/>
</dbReference>
<evidence type="ECO:0000256" key="1">
    <source>
        <dbReference type="SAM" id="MobiDB-lite"/>
    </source>
</evidence>
<dbReference type="EMBL" id="JAEAOA010002205">
    <property type="protein sequence ID" value="KAK3601396.1"/>
    <property type="molecule type" value="Genomic_DNA"/>
</dbReference>
<evidence type="ECO:0000313" key="2">
    <source>
        <dbReference type="EMBL" id="KAK3601396.1"/>
    </source>
</evidence>
<feature type="region of interest" description="Disordered" evidence="1">
    <location>
        <begin position="68"/>
        <end position="90"/>
    </location>
</feature>
<comment type="caution">
    <text evidence="2">The sequence shown here is derived from an EMBL/GenBank/DDBJ whole genome shotgun (WGS) entry which is preliminary data.</text>
</comment>
<sequence>MKCWIIRDNRESVQKLGNCLDHPRQSRIRQEVRELFGSSQTIANPIRSQRMILPLWCFRGLCVDASSATTTTTDGSITTTDGSATATDGSTTATVAPTTTICTETVTCEWLRRFRYAGNGCCTNVVNTDCCIPTRRNRICVVERNC</sequence>
<gene>
    <name evidence="2" type="ORF">CHS0354_037717</name>
</gene>
<reference evidence="2" key="3">
    <citation type="submission" date="2023-05" db="EMBL/GenBank/DDBJ databases">
        <authorList>
            <person name="Smith C.H."/>
        </authorList>
    </citation>
    <scope>NUCLEOTIDE SEQUENCE</scope>
    <source>
        <strain evidence="2">CHS0354</strain>
        <tissue evidence="2">Mantle</tissue>
    </source>
</reference>